<dbReference type="EMBL" id="FOGG01000010">
    <property type="protein sequence ID" value="SER48637.1"/>
    <property type="molecule type" value="Genomic_DNA"/>
</dbReference>
<reference evidence="1 2" key="1">
    <citation type="submission" date="2016-10" db="EMBL/GenBank/DDBJ databases">
        <authorList>
            <person name="de Groot N.N."/>
        </authorList>
    </citation>
    <scope>NUCLEOTIDE SEQUENCE [LARGE SCALE GENOMIC DNA]</scope>
    <source>
        <strain evidence="1 2">DSM 18610</strain>
    </source>
</reference>
<organism evidence="1 2">
    <name type="scientific">Pedobacter rhizosphaerae</name>
    <dbReference type="NCBI Taxonomy" id="390241"/>
    <lineage>
        <taxon>Bacteria</taxon>
        <taxon>Pseudomonadati</taxon>
        <taxon>Bacteroidota</taxon>
        <taxon>Sphingobacteriia</taxon>
        <taxon>Sphingobacteriales</taxon>
        <taxon>Sphingobacteriaceae</taxon>
        <taxon>Pedobacter</taxon>
    </lineage>
</organism>
<dbReference type="Proteomes" id="UP000199572">
    <property type="component" value="Unassembled WGS sequence"/>
</dbReference>
<dbReference type="OrthoDB" id="1332600at2"/>
<gene>
    <name evidence="1" type="ORF">SAMN04488023_1103</name>
</gene>
<protein>
    <submittedName>
        <fullName evidence="1">Uncharacterized protein</fullName>
    </submittedName>
</protein>
<evidence type="ECO:0000313" key="1">
    <source>
        <dbReference type="EMBL" id="SER48637.1"/>
    </source>
</evidence>
<name>A0A1H9PKI2_9SPHI</name>
<accession>A0A1H9PKI2</accession>
<dbReference type="RefSeq" id="WP_090883866.1">
    <property type="nucleotide sequence ID" value="NZ_FOGG01000010.1"/>
</dbReference>
<dbReference type="AlphaFoldDB" id="A0A1H9PKI2"/>
<proteinExistence type="predicted"/>
<sequence length="328" mass="38397">MSYDLFFYKRNSASITQADIESYLNNLPNREGNNDSQWLFRNEGSGAYWSFEYHQQHENDPVDIEIDEGYEGYEDFEDTRFTFNINYVRPNFFEEEAFSVVDKLASDLNLYILNPQGEAIPRQYGKGILQTDWTAMNMSHAKTYFDEWGHNYLEPNQSDYSADYNRKKAEIQQQYGEEYFVPQIFYLKRHGSRLIETLCMWPEHVPYILPKIDIILTQKRISVLFWKKEEAGLIRCTDLIEQLGDLFSKLEGHLVLHPQEAQEIAKAFNKLKLFDTLSGYGESIGGGNFKLEVGQNRYISNPAASSTEKPTIDYFRNGKDIGRFRFKN</sequence>
<keyword evidence="2" id="KW-1185">Reference proteome</keyword>
<evidence type="ECO:0000313" key="2">
    <source>
        <dbReference type="Proteomes" id="UP000199572"/>
    </source>
</evidence>